<dbReference type="PANTHER" id="PTHR23513">
    <property type="entry name" value="INTEGRAL MEMBRANE EFFLUX PROTEIN-RELATED"/>
    <property type="match status" value="1"/>
</dbReference>
<feature type="transmembrane region" description="Helical" evidence="6">
    <location>
        <begin position="377"/>
        <end position="395"/>
    </location>
</feature>
<evidence type="ECO:0000313" key="8">
    <source>
        <dbReference type="EMBL" id="SHE53693.1"/>
    </source>
</evidence>
<comment type="subcellular location">
    <subcellularLocation>
        <location evidence="1">Cell membrane</location>
        <topology evidence="1">Multi-pass membrane protein</topology>
    </subcellularLocation>
</comment>
<keyword evidence="4 6" id="KW-1133">Transmembrane helix</keyword>
<dbReference type="EMBL" id="FQUL01000009">
    <property type="protein sequence ID" value="SHE53693.1"/>
    <property type="molecule type" value="Genomic_DNA"/>
</dbReference>
<evidence type="ECO:0000256" key="4">
    <source>
        <dbReference type="ARBA" id="ARBA00022989"/>
    </source>
</evidence>
<keyword evidence="9" id="KW-1185">Reference proteome</keyword>
<accession>A0A1M4UAV6</accession>
<dbReference type="Gene3D" id="1.20.1250.20">
    <property type="entry name" value="MFS general substrate transporter like domains"/>
    <property type="match status" value="1"/>
</dbReference>
<dbReference type="CDD" id="cd06173">
    <property type="entry name" value="MFS_MefA_like"/>
    <property type="match status" value="1"/>
</dbReference>
<feature type="transmembrane region" description="Helical" evidence="6">
    <location>
        <begin position="285"/>
        <end position="303"/>
    </location>
</feature>
<protein>
    <submittedName>
        <fullName evidence="8">Predicted arabinose efflux permease, MFS family</fullName>
    </submittedName>
</protein>
<evidence type="ECO:0000256" key="5">
    <source>
        <dbReference type="ARBA" id="ARBA00023136"/>
    </source>
</evidence>
<dbReference type="GO" id="GO:0022857">
    <property type="term" value="F:transmembrane transporter activity"/>
    <property type="evidence" value="ECO:0007669"/>
    <property type="project" value="InterPro"/>
</dbReference>
<dbReference type="PROSITE" id="PS50850">
    <property type="entry name" value="MFS"/>
    <property type="match status" value="1"/>
</dbReference>
<keyword evidence="2" id="KW-1003">Cell membrane</keyword>
<keyword evidence="5 6" id="KW-0472">Membrane</keyword>
<feature type="transmembrane region" description="Helical" evidence="6">
    <location>
        <begin position="87"/>
        <end position="110"/>
    </location>
</feature>
<dbReference type="PRINTS" id="PR01988">
    <property type="entry name" value="EXPORTERBACE"/>
</dbReference>
<dbReference type="RefSeq" id="WP_072789159.1">
    <property type="nucleotide sequence ID" value="NZ_FQUL01000009.1"/>
</dbReference>
<evidence type="ECO:0000313" key="9">
    <source>
        <dbReference type="Proteomes" id="UP000184295"/>
    </source>
</evidence>
<feature type="domain" description="Major facilitator superfamily (MFS) profile" evidence="7">
    <location>
        <begin position="1"/>
        <end position="399"/>
    </location>
</feature>
<feature type="transmembrane region" description="Helical" evidence="6">
    <location>
        <begin position="256"/>
        <end position="278"/>
    </location>
</feature>
<evidence type="ECO:0000256" key="3">
    <source>
        <dbReference type="ARBA" id="ARBA00022692"/>
    </source>
</evidence>
<sequence>MFKSLNKDTKALLLSRVSSMVGSTALPIALTFAVLDRHGSALDVGVVVAASDLPFVLLLLVGGVVADRHRRRLIALMSDGIRSLISLSITLVIALHMDSVLILTLLSVLWGSARAFFVPTIAGMVPEVTPAEQLHRANSLVGASTSLGNLVGPALAGLIVATMGPAEGALMACAAYITSSFFLARVSQSRKDIDEAVTRDKKRVSFLREIKEGYIAIRSKSWAFWTIVIFGVAHLTTFGPLFVVGPVIAARDLGGAASWGYIVAAEGVGALIGSLLAMRRPPRHPLFRADTLMLLGVPSFFLLALHVDLIYILLSVAVSGVTLGYFGSVWETLLQRSYPLEQISKVSSYDWMGSTALLPLGEAFGGAAAGVFGESQVLIFGGVALLTLFLILVALPSTRRVRYEQGGVIRSANN</sequence>
<evidence type="ECO:0000256" key="2">
    <source>
        <dbReference type="ARBA" id="ARBA00022475"/>
    </source>
</evidence>
<evidence type="ECO:0000256" key="1">
    <source>
        <dbReference type="ARBA" id="ARBA00004651"/>
    </source>
</evidence>
<dbReference type="InterPro" id="IPR036259">
    <property type="entry name" value="MFS_trans_sf"/>
</dbReference>
<feature type="transmembrane region" description="Helical" evidence="6">
    <location>
        <begin position="41"/>
        <end position="66"/>
    </location>
</feature>
<dbReference type="OrthoDB" id="4528313at2"/>
<evidence type="ECO:0000256" key="6">
    <source>
        <dbReference type="SAM" id="Phobius"/>
    </source>
</evidence>
<evidence type="ECO:0000259" key="7">
    <source>
        <dbReference type="PROSITE" id="PS50850"/>
    </source>
</evidence>
<proteinExistence type="predicted"/>
<dbReference type="Pfam" id="PF07690">
    <property type="entry name" value="MFS_1"/>
    <property type="match status" value="1"/>
</dbReference>
<gene>
    <name evidence="8" type="ORF">SAMN02745225_00900</name>
</gene>
<feature type="transmembrane region" description="Helical" evidence="6">
    <location>
        <begin position="309"/>
        <end position="330"/>
    </location>
</feature>
<dbReference type="PANTHER" id="PTHR23513:SF11">
    <property type="entry name" value="STAPHYLOFERRIN A TRANSPORTER"/>
    <property type="match status" value="1"/>
</dbReference>
<keyword evidence="3 6" id="KW-0812">Transmembrane</keyword>
<dbReference type="InterPro" id="IPR020846">
    <property type="entry name" value="MFS_dom"/>
</dbReference>
<name>A0A1M4UAV6_9ACTN</name>
<dbReference type="Proteomes" id="UP000184295">
    <property type="component" value="Unassembled WGS sequence"/>
</dbReference>
<organism evidence="8 9">
    <name type="scientific">Ferrithrix thermotolerans DSM 19514</name>
    <dbReference type="NCBI Taxonomy" id="1121881"/>
    <lineage>
        <taxon>Bacteria</taxon>
        <taxon>Bacillati</taxon>
        <taxon>Actinomycetota</taxon>
        <taxon>Acidimicrobiia</taxon>
        <taxon>Acidimicrobiales</taxon>
        <taxon>Acidimicrobiaceae</taxon>
        <taxon>Ferrithrix</taxon>
    </lineage>
</organism>
<feature type="transmembrane region" description="Helical" evidence="6">
    <location>
        <begin position="351"/>
        <end position="371"/>
    </location>
</feature>
<dbReference type="SUPFAM" id="SSF103473">
    <property type="entry name" value="MFS general substrate transporter"/>
    <property type="match status" value="1"/>
</dbReference>
<dbReference type="InterPro" id="IPR011701">
    <property type="entry name" value="MFS"/>
</dbReference>
<feature type="transmembrane region" description="Helical" evidence="6">
    <location>
        <begin position="154"/>
        <end position="183"/>
    </location>
</feature>
<feature type="transmembrane region" description="Helical" evidence="6">
    <location>
        <begin position="222"/>
        <end position="244"/>
    </location>
</feature>
<dbReference type="STRING" id="1121881.SAMN02745225_00900"/>
<reference evidence="9" key="1">
    <citation type="submission" date="2016-11" db="EMBL/GenBank/DDBJ databases">
        <authorList>
            <person name="Varghese N."/>
            <person name="Submissions S."/>
        </authorList>
    </citation>
    <scope>NUCLEOTIDE SEQUENCE [LARGE SCALE GENOMIC DNA]</scope>
    <source>
        <strain evidence="9">DSM 19514</strain>
    </source>
</reference>
<dbReference type="AlphaFoldDB" id="A0A1M4UAV6"/>
<feature type="transmembrane region" description="Helical" evidence="6">
    <location>
        <begin position="12"/>
        <end position="35"/>
    </location>
</feature>
<dbReference type="InterPro" id="IPR022324">
    <property type="entry name" value="Bacilysin_exporter_BacE_put"/>
</dbReference>
<dbReference type="GO" id="GO:0005886">
    <property type="term" value="C:plasma membrane"/>
    <property type="evidence" value="ECO:0007669"/>
    <property type="project" value="UniProtKB-SubCell"/>
</dbReference>